<protein>
    <recommendedName>
        <fullName evidence="3">Reverse transcriptase domain-containing protein</fullName>
    </recommendedName>
</protein>
<dbReference type="AlphaFoldDB" id="A0AAV3NUC2"/>
<name>A0AAV3NUC2_LITER</name>
<reference evidence="1 2" key="1">
    <citation type="submission" date="2024-01" db="EMBL/GenBank/DDBJ databases">
        <title>The complete chloroplast genome sequence of Lithospermum erythrorhizon: insights into the phylogenetic relationship among Boraginaceae species and the maternal lineages of purple gromwells.</title>
        <authorList>
            <person name="Okada T."/>
            <person name="Watanabe K."/>
        </authorList>
    </citation>
    <scope>NUCLEOTIDE SEQUENCE [LARGE SCALE GENOMIC DNA]</scope>
</reference>
<dbReference type="PANTHER" id="PTHR46890">
    <property type="entry name" value="NON-LTR RETROLELEMENT REVERSE TRANSCRIPTASE-LIKE PROTEIN-RELATED"/>
    <property type="match status" value="1"/>
</dbReference>
<accession>A0AAV3NUC2</accession>
<comment type="caution">
    <text evidence="1">The sequence shown here is derived from an EMBL/GenBank/DDBJ whole genome shotgun (WGS) entry which is preliminary data.</text>
</comment>
<dbReference type="Proteomes" id="UP001454036">
    <property type="component" value="Unassembled WGS sequence"/>
</dbReference>
<organism evidence="1 2">
    <name type="scientific">Lithospermum erythrorhizon</name>
    <name type="common">Purple gromwell</name>
    <name type="synonym">Lithospermum officinale var. erythrorhizon</name>
    <dbReference type="NCBI Taxonomy" id="34254"/>
    <lineage>
        <taxon>Eukaryota</taxon>
        <taxon>Viridiplantae</taxon>
        <taxon>Streptophyta</taxon>
        <taxon>Embryophyta</taxon>
        <taxon>Tracheophyta</taxon>
        <taxon>Spermatophyta</taxon>
        <taxon>Magnoliopsida</taxon>
        <taxon>eudicotyledons</taxon>
        <taxon>Gunneridae</taxon>
        <taxon>Pentapetalae</taxon>
        <taxon>asterids</taxon>
        <taxon>lamiids</taxon>
        <taxon>Boraginales</taxon>
        <taxon>Boraginaceae</taxon>
        <taxon>Boraginoideae</taxon>
        <taxon>Lithospermeae</taxon>
        <taxon>Lithospermum</taxon>
    </lineage>
</organism>
<gene>
    <name evidence="1" type="ORF">LIER_35622</name>
</gene>
<evidence type="ECO:0008006" key="3">
    <source>
        <dbReference type="Google" id="ProtNLM"/>
    </source>
</evidence>
<dbReference type="InterPro" id="IPR052343">
    <property type="entry name" value="Retrotransposon-Effector_Assoc"/>
</dbReference>
<dbReference type="EMBL" id="BAABME010015740">
    <property type="protein sequence ID" value="GAA0142726.1"/>
    <property type="molecule type" value="Genomic_DNA"/>
</dbReference>
<evidence type="ECO:0000313" key="2">
    <source>
        <dbReference type="Proteomes" id="UP001454036"/>
    </source>
</evidence>
<evidence type="ECO:0000313" key="1">
    <source>
        <dbReference type="EMBL" id="GAA0142726.1"/>
    </source>
</evidence>
<dbReference type="PANTHER" id="PTHR46890:SF48">
    <property type="entry name" value="RNA-DIRECTED DNA POLYMERASE"/>
    <property type="match status" value="1"/>
</dbReference>
<keyword evidence="2" id="KW-1185">Reference proteome</keyword>
<sequence>MNWLANGDFSTSFSNRSILASRNKHQISLLMNDDVRIHTDPQIVESEIVQFYEALFTSKGVLSDAQKLIIRDSLIWRVPAEACKALVIQPTMHEVNEAFQSMAVGKRPGPDAYGLSAEFYKYHWERVNQDLLDAFVNIFATGDVPPILNATTLSLVPKVDHPSSIRDYRPSSIRDYHPIFCCNNVYKAITRILMRRMSGLMQELVSPSQFAFILGRSLSDIILLLQELIRGYHKEDGVYKTAIKVDMVE</sequence>
<proteinExistence type="predicted"/>